<name>A0A8S5UFQ2_9CAUD</name>
<evidence type="ECO:0000313" key="1">
    <source>
        <dbReference type="EMBL" id="DAF93251.1"/>
    </source>
</evidence>
<accession>A0A8S5UFQ2</accession>
<sequence length="247" mass="27946">MIYTKVAETLNQLIQHEPNPKETIEVLADDQLSKAVSVACLSAGGIKVSNIGRITKVEDKHVHCIICELNEESVDKFVEVASKSSDLTDDQKAVAGSLFLSVCTVKYGDDCYTILFTGELYSGEFALITKVYEVLTNEYMYSLSALGLIDGMSEIDNYAERAYNLSCFYIPAMLTPISKLPEHIREYEPLKQFVRYIKEHCKNNVWYTSLFDYNEITTIGDCLGYEQILFDEEDIENDEDITTLDIS</sequence>
<proteinExistence type="predicted"/>
<dbReference type="EMBL" id="BK016080">
    <property type="protein sequence ID" value="DAF93251.1"/>
    <property type="molecule type" value="Genomic_DNA"/>
</dbReference>
<protein>
    <submittedName>
        <fullName evidence="1">Uncharacterized protein</fullName>
    </submittedName>
</protein>
<organism evidence="1">
    <name type="scientific">Myoviridae sp. ctcyQ27</name>
    <dbReference type="NCBI Taxonomy" id="2825139"/>
    <lineage>
        <taxon>Viruses</taxon>
        <taxon>Duplodnaviria</taxon>
        <taxon>Heunggongvirae</taxon>
        <taxon>Uroviricota</taxon>
        <taxon>Caudoviricetes</taxon>
    </lineage>
</organism>
<reference evidence="1" key="1">
    <citation type="journal article" date="2021" name="Proc. Natl. Acad. Sci. U.S.A.">
        <title>A Catalog of Tens of Thousands of Viruses from Human Metagenomes Reveals Hidden Associations with Chronic Diseases.</title>
        <authorList>
            <person name="Tisza M.J."/>
            <person name="Buck C.B."/>
        </authorList>
    </citation>
    <scope>NUCLEOTIDE SEQUENCE</scope>
    <source>
        <strain evidence="1">CtcyQ27</strain>
    </source>
</reference>